<organism evidence="5 6">
    <name type="scientific">Spraguea lophii (strain 42_110)</name>
    <name type="common">Microsporidian parasite</name>
    <dbReference type="NCBI Taxonomy" id="1358809"/>
    <lineage>
        <taxon>Eukaryota</taxon>
        <taxon>Fungi</taxon>
        <taxon>Fungi incertae sedis</taxon>
        <taxon>Microsporidia</taxon>
        <taxon>Spragueidae</taxon>
        <taxon>Spraguea</taxon>
    </lineage>
</organism>
<evidence type="ECO:0000256" key="4">
    <source>
        <dbReference type="RuleBase" id="RU361180"/>
    </source>
</evidence>
<dbReference type="PANTHER" id="PTHR23403:SF1">
    <property type="entry name" value="TREHALASE"/>
    <property type="match status" value="1"/>
</dbReference>
<dbReference type="SUPFAM" id="SSF48208">
    <property type="entry name" value="Six-hairpin glycosidases"/>
    <property type="match status" value="1"/>
</dbReference>
<name>S7XQN7_SPRLO</name>
<keyword evidence="2 4" id="KW-0378">Hydrolase</keyword>
<comment type="similarity">
    <text evidence="1 4">Belongs to the glycosyl hydrolase 37 family.</text>
</comment>
<comment type="caution">
    <text evidence="5">The sequence shown here is derived from an EMBL/GenBank/DDBJ whole genome shotgun (WGS) entry which is preliminary data.</text>
</comment>
<evidence type="ECO:0000256" key="2">
    <source>
        <dbReference type="ARBA" id="ARBA00022801"/>
    </source>
</evidence>
<dbReference type="Gene3D" id="1.50.10.10">
    <property type="match status" value="1"/>
</dbReference>
<dbReference type="FunCoup" id="S7XQN7">
    <property type="interactions" value="13"/>
</dbReference>
<dbReference type="InterPro" id="IPR012341">
    <property type="entry name" value="6hp_glycosidase-like_sf"/>
</dbReference>
<dbReference type="GO" id="GO:0005993">
    <property type="term" value="P:trehalose catabolic process"/>
    <property type="evidence" value="ECO:0007669"/>
    <property type="project" value="TreeGrafter"/>
</dbReference>
<dbReference type="GO" id="GO:0004555">
    <property type="term" value="F:alpha,alpha-trehalase activity"/>
    <property type="evidence" value="ECO:0007669"/>
    <property type="project" value="UniProtKB-EC"/>
</dbReference>
<dbReference type="STRING" id="1358809.S7XQN7"/>
<evidence type="ECO:0000313" key="6">
    <source>
        <dbReference type="Proteomes" id="UP000014978"/>
    </source>
</evidence>
<evidence type="ECO:0000313" key="5">
    <source>
        <dbReference type="EMBL" id="EPR78238.1"/>
    </source>
</evidence>
<accession>S7XQN7</accession>
<keyword evidence="6" id="KW-1185">Reference proteome</keyword>
<dbReference type="EC" id="3.2.1.28" evidence="4"/>
<dbReference type="InterPro" id="IPR018232">
    <property type="entry name" value="Glyco_hydro_37_CS"/>
</dbReference>
<dbReference type="HOGENOM" id="CLU_006451_4_0_1"/>
<dbReference type="InParanoid" id="S7XQN7"/>
<dbReference type="AlphaFoldDB" id="S7XQN7"/>
<evidence type="ECO:0000256" key="3">
    <source>
        <dbReference type="ARBA" id="ARBA00023295"/>
    </source>
</evidence>
<dbReference type="OrthoDB" id="3542292at2759"/>
<dbReference type="PROSITE" id="PS00927">
    <property type="entry name" value="TREHALASE_1"/>
    <property type="match status" value="1"/>
</dbReference>
<dbReference type="InterPro" id="IPR001661">
    <property type="entry name" value="Glyco_hydro_37"/>
</dbReference>
<evidence type="ECO:0000256" key="1">
    <source>
        <dbReference type="ARBA" id="ARBA00005615"/>
    </source>
</evidence>
<dbReference type="VEuPathDB" id="MicrosporidiaDB:SLOPH_2449"/>
<dbReference type="PANTHER" id="PTHR23403">
    <property type="entry name" value="TREHALASE"/>
    <property type="match status" value="1"/>
</dbReference>
<proteinExistence type="inferred from homology"/>
<dbReference type="Proteomes" id="UP000014978">
    <property type="component" value="Unassembled WGS sequence"/>
</dbReference>
<keyword evidence="3 4" id="KW-0326">Glycosidase</keyword>
<comment type="catalytic activity">
    <reaction evidence="4">
        <text>alpha,alpha-trehalose + H2O = alpha-D-glucose + beta-D-glucose</text>
        <dbReference type="Rhea" id="RHEA:32675"/>
        <dbReference type="ChEBI" id="CHEBI:15377"/>
        <dbReference type="ChEBI" id="CHEBI:15903"/>
        <dbReference type="ChEBI" id="CHEBI:16551"/>
        <dbReference type="ChEBI" id="CHEBI:17925"/>
        <dbReference type="EC" id="3.2.1.28"/>
    </reaction>
</comment>
<gene>
    <name evidence="5" type="ORF">SLOPH_2449</name>
</gene>
<dbReference type="InterPro" id="IPR008928">
    <property type="entry name" value="6-hairpin_glycosidase_sf"/>
</dbReference>
<dbReference type="OMA" id="DAPFGWA"/>
<dbReference type="Pfam" id="PF01204">
    <property type="entry name" value="Trehalase"/>
    <property type="match status" value="1"/>
</dbReference>
<reference evidence="6" key="1">
    <citation type="journal article" date="2013" name="PLoS Genet.">
        <title>The genome of Spraguea lophii and the basis of host-microsporidian interactions.</title>
        <authorList>
            <person name="Campbell S.E."/>
            <person name="Williams T.A."/>
            <person name="Yousuf A."/>
            <person name="Soanes D.M."/>
            <person name="Paszkiewicz K.H."/>
            <person name="Williams B.A.P."/>
        </authorList>
    </citation>
    <scope>NUCLEOTIDE SEQUENCE [LARGE SCALE GENOMIC DNA]</scope>
    <source>
        <strain evidence="6">42_110</strain>
    </source>
</reference>
<protein>
    <recommendedName>
        <fullName evidence="4">Trehalase</fullName>
        <ecNumber evidence="4">3.2.1.28</ecNumber>
    </recommendedName>
    <alternativeName>
        <fullName evidence="4">Alpha-trehalose glucohydrolase</fullName>
    </alternativeName>
</protein>
<dbReference type="PROSITE" id="PS00928">
    <property type="entry name" value="TREHALASE_2"/>
    <property type="match status" value="1"/>
</dbReference>
<sequence>MNILFILHSIFSKKRFDDKVENISTYTDINMLIAIQILLPKTDSKDFVDRPTRKPLHEVKREFKKIEAELGLKEIHHYSTNSGDGSLKPKSTKLSKDAYSDYVYNVKKVKEAEMDKRKVKMLLDFVKENFLPVGSDIISTLPIDYKEHPDFLTNIQNNEVYTIGSALNNIWKELSKEKAHLNPGQESTLLSLPHPFIVPGGRFREFYYWDTYWILEGLLVSGMDKSAINILKNFIHIIKTYGYIPNGTRKYYFYRSQPPYFPMMLLKILDIENGKYNDLILSEGLEMAVKEYNFFMDYKSVTVKDKDGKNYLLNYFHVNTDFPRPESFGEDIATYMNQNIQGPKEIFSNLKSGAETGWDYSSRWFLKEDDIATIAVKDQINVDLNAIMYRNELIISTLYSRKGDTKKSLEFYKKSEIRKEAINKVLWNHKEKVWMDFNFITNQYVDRRFYFSNLSPLIYGIQPVEGNAYDILLKYSKPIFGYPGGIPVSGEGKNTGQQWDFPNVWAPHQHMVVEMLLNLNEENMALHVARSFFNSALMGYYQSKAFFEKYDCKNLGFTGGGGEYTPQTGFGWTNGTILSFIGKFGDKLMEENNHTLSYKKIVEELTAKSSVKSSEEIIKEFEKEPESILKPFENILEPKSNLTSPMMTI</sequence>
<dbReference type="EMBL" id="ATCN01000922">
    <property type="protein sequence ID" value="EPR78238.1"/>
    <property type="molecule type" value="Genomic_DNA"/>
</dbReference>
<dbReference type="PRINTS" id="PR00744">
    <property type="entry name" value="GLHYDRLASE37"/>
</dbReference>